<dbReference type="AlphaFoldDB" id="A0AAV6G154"/>
<organism evidence="3 4">
    <name type="scientific">Alosa alosa</name>
    <name type="common">allis shad</name>
    <dbReference type="NCBI Taxonomy" id="278164"/>
    <lineage>
        <taxon>Eukaryota</taxon>
        <taxon>Metazoa</taxon>
        <taxon>Chordata</taxon>
        <taxon>Craniata</taxon>
        <taxon>Vertebrata</taxon>
        <taxon>Euteleostomi</taxon>
        <taxon>Actinopterygii</taxon>
        <taxon>Neopterygii</taxon>
        <taxon>Teleostei</taxon>
        <taxon>Clupei</taxon>
        <taxon>Clupeiformes</taxon>
        <taxon>Clupeoidei</taxon>
        <taxon>Clupeidae</taxon>
        <taxon>Alosa</taxon>
    </lineage>
</organism>
<name>A0AAV6G154_9TELE</name>
<feature type="region of interest" description="Disordered" evidence="2">
    <location>
        <begin position="1"/>
        <end position="48"/>
    </location>
</feature>
<proteinExistence type="predicted"/>
<evidence type="ECO:0000313" key="4">
    <source>
        <dbReference type="Proteomes" id="UP000823561"/>
    </source>
</evidence>
<dbReference type="InterPro" id="IPR059240">
    <property type="entry name" value="cc_ERCC-6_N"/>
</dbReference>
<evidence type="ECO:0000313" key="3">
    <source>
        <dbReference type="EMBL" id="KAG5266366.1"/>
    </source>
</evidence>
<feature type="compositionally biased region" description="Basic and acidic residues" evidence="2">
    <location>
        <begin position="139"/>
        <end position="158"/>
    </location>
</feature>
<evidence type="ECO:0000256" key="1">
    <source>
        <dbReference type="SAM" id="Coils"/>
    </source>
</evidence>
<dbReference type="EMBL" id="JADWDJ010000018">
    <property type="protein sequence ID" value="KAG5266366.1"/>
    <property type="molecule type" value="Genomic_DNA"/>
</dbReference>
<accession>A0AAV6G154</accession>
<keyword evidence="4" id="KW-1185">Reference proteome</keyword>
<dbReference type="Proteomes" id="UP000823561">
    <property type="component" value="Chromosome 18"/>
</dbReference>
<feature type="region of interest" description="Disordered" evidence="2">
    <location>
        <begin position="133"/>
        <end position="236"/>
    </location>
</feature>
<reference evidence="3" key="1">
    <citation type="submission" date="2020-10" db="EMBL/GenBank/DDBJ databases">
        <title>Chromosome-scale genome assembly of the Allis shad, Alosa alosa.</title>
        <authorList>
            <person name="Margot Z."/>
            <person name="Christophe K."/>
            <person name="Cabau C."/>
            <person name="Louis A."/>
            <person name="Berthelot C."/>
            <person name="Parey E."/>
            <person name="Roest Crollius H."/>
            <person name="Montfort J."/>
            <person name="Robinson-Rechavi M."/>
            <person name="Bucao C."/>
            <person name="Bouchez O."/>
            <person name="Gislard M."/>
            <person name="Lluch J."/>
            <person name="Milhes M."/>
            <person name="Lampietro C."/>
            <person name="Lopez Roques C."/>
            <person name="Donnadieu C."/>
            <person name="Braasch I."/>
            <person name="Desvignes T."/>
            <person name="Postlethwait J."/>
            <person name="Bobe J."/>
            <person name="Guiguen Y."/>
        </authorList>
    </citation>
    <scope>NUCLEOTIDE SEQUENCE</scope>
    <source>
        <strain evidence="3">M-15738</strain>
        <tissue evidence="3">Blood</tissue>
    </source>
</reference>
<evidence type="ECO:0000256" key="2">
    <source>
        <dbReference type="SAM" id="MobiDB-lite"/>
    </source>
</evidence>
<feature type="compositionally biased region" description="Pro residues" evidence="2">
    <location>
        <begin position="222"/>
        <end position="236"/>
    </location>
</feature>
<gene>
    <name evidence="3" type="ORF">AALO_G00230210</name>
</gene>
<feature type="coiled-coil region" evidence="1">
    <location>
        <begin position="83"/>
        <end position="112"/>
    </location>
</feature>
<protein>
    <submittedName>
        <fullName evidence="3">Uncharacterized protein</fullName>
    </submittedName>
</protein>
<sequence>MATEADGQQGHLAMPNQEEAEEEDGSGQRSNPPDGAGEGNRRGPLVQIDRQQIESVAASAQGEELEGLGVAVYDQEVLEQGVMQQVDRAIQQASQEAERADAQKEYEAVLDDVRSCVSALKQINKILEQLTPHAASSKDISRKMESVRRQKENKEKQLKKIRAKQKRLQAVLGGEDAQRLEDQMSEAEEEPGPSTLGSMLMPAQQSDWEELIRHGHMTGPGSLPPRQPEASPPSSC</sequence>
<dbReference type="CDD" id="cd21397">
    <property type="entry name" value="cc_ERCC-6_N"/>
    <property type="match status" value="1"/>
</dbReference>
<keyword evidence="1" id="KW-0175">Coiled coil</keyword>
<comment type="caution">
    <text evidence="3">The sequence shown here is derived from an EMBL/GenBank/DDBJ whole genome shotgun (WGS) entry which is preliminary data.</text>
</comment>